<dbReference type="Proteomes" id="UP001590950">
    <property type="component" value="Unassembled WGS sequence"/>
</dbReference>
<proteinExistence type="predicted"/>
<protein>
    <recommendedName>
        <fullName evidence="2">GED domain-containing protein</fullName>
    </recommendedName>
</protein>
<evidence type="ECO:0000313" key="4">
    <source>
        <dbReference type="Proteomes" id="UP001590950"/>
    </source>
</evidence>
<dbReference type="EMBL" id="JBEFKJ010000001">
    <property type="protein sequence ID" value="KAL2048580.1"/>
    <property type="molecule type" value="Genomic_DNA"/>
</dbReference>
<gene>
    <name evidence="3" type="ORF">N7G274_000492</name>
</gene>
<reference evidence="3 4" key="1">
    <citation type="submission" date="2024-09" db="EMBL/GenBank/DDBJ databases">
        <title>Rethinking Asexuality: The Enigmatic Case of Functional Sexual Genes in Lepraria (Stereocaulaceae).</title>
        <authorList>
            <person name="Doellman M."/>
            <person name="Sun Y."/>
            <person name="Barcenas-Pena A."/>
            <person name="Lumbsch H.T."/>
            <person name="Grewe F."/>
        </authorList>
    </citation>
    <scope>NUCLEOTIDE SEQUENCE [LARGE SCALE GENOMIC DNA]</scope>
    <source>
        <strain evidence="3 4">Mercado 3170</strain>
    </source>
</reference>
<evidence type="ECO:0000259" key="2">
    <source>
        <dbReference type="PROSITE" id="PS51388"/>
    </source>
</evidence>
<evidence type="ECO:0000256" key="1">
    <source>
        <dbReference type="SAM" id="MobiDB-lite"/>
    </source>
</evidence>
<sequence length="347" mass="39333">MIVADLFLEQSVPWEAIIRTHIDRVWKAARDFLSLAAIYIADAATSKVLFQKIFEPALNQLLGSLNVKTAELLTPHQRSHPITDNHYFTETLQKVRNERSENEYSRIVKNFFEISTLEPVFYTNQHKDLRQLVTALVQSTEPDMNRFACSEALDCMEAYYKVALRRFTDDIAIEAVEAKLLSPLGDVFSPVAVSAMPAELITRIAGESEENRAQREQLTKQLDVLMKDSDTCKRFIGVKLLNPDDGTIQLDPKTNSTSKNSSDFDVAPDDSSQEDVKSLSDRSVSYRSSPLEEVSEFVSTGFKESREEAPIPLADLVEEPKEERLYSSKKKFKNPKLSAKRAPFEED</sequence>
<comment type="caution">
    <text evidence="3">The sequence shown here is derived from an EMBL/GenBank/DDBJ whole genome shotgun (WGS) entry which is preliminary data.</text>
</comment>
<feature type="domain" description="GED" evidence="2">
    <location>
        <begin position="149"/>
        <end position="240"/>
    </location>
</feature>
<accession>A0ABR4ASZ7</accession>
<dbReference type="InterPro" id="IPR020850">
    <property type="entry name" value="GED_dom"/>
</dbReference>
<dbReference type="PROSITE" id="PS51388">
    <property type="entry name" value="GED"/>
    <property type="match status" value="1"/>
</dbReference>
<name>A0ABR4ASZ7_9LECA</name>
<evidence type="ECO:0000313" key="3">
    <source>
        <dbReference type="EMBL" id="KAL2048580.1"/>
    </source>
</evidence>
<keyword evidence="4" id="KW-1185">Reference proteome</keyword>
<feature type="compositionally biased region" description="Polar residues" evidence="1">
    <location>
        <begin position="252"/>
        <end position="263"/>
    </location>
</feature>
<organism evidence="3 4">
    <name type="scientific">Stereocaulon virgatum</name>
    <dbReference type="NCBI Taxonomy" id="373712"/>
    <lineage>
        <taxon>Eukaryota</taxon>
        <taxon>Fungi</taxon>
        <taxon>Dikarya</taxon>
        <taxon>Ascomycota</taxon>
        <taxon>Pezizomycotina</taxon>
        <taxon>Lecanoromycetes</taxon>
        <taxon>OSLEUM clade</taxon>
        <taxon>Lecanoromycetidae</taxon>
        <taxon>Lecanorales</taxon>
        <taxon>Lecanorineae</taxon>
        <taxon>Stereocaulaceae</taxon>
        <taxon>Stereocaulon</taxon>
    </lineage>
</organism>
<feature type="region of interest" description="Disordered" evidence="1">
    <location>
        <begin position="246"/>
        <end position="347"/>
    </location>
</feature>